<evidence type="ECO:0000313" key="6">
    <source>
        <dbReference type="EMBL" id="EHL12335.1"/>
    </source>
</evidence>
<dbReference type="SMART" id="SM00448">
    <property type="entry name" value="REC"/>
    <property type="match status" value="1"/>
</dbReference>
<dbReference type="Pfam" id="PF00072">
    <property type="entry name" value="Response_reg"/>
    <property type="match status" value="1"/>
</dbReference>
<dbReference type="PROSITE" id="PS50930">
    <property type="entry name" value="HTH_LYTTR"/>
    <property type="match status" value="1"/>
</dbReference>
<feature type="modified residue" description="4-aspartylphosphate" evidence="3">
    <location>
        <position position="61"/>
    </location>
</feature>
<dbReference type="GO" id="GO:0003677">
    <property type="term" value="F:DNA binding"/>
    <property type="evidence" value="ECO:0007669"/>
    <property type="project" value="InterPro"/>
</dbReference>
<dbReference type="InterPro" id="IPR007492">
    <property type="entry name" value="LytTR_DNA-bd_dom"/>
</dbReference>
<accession>G9WUD2</accession>
<feature type="domain" description="Response regulatory" evidence="4">
    <location>
        <begin position="5"/>
        <end position="124"/>
    </location>
</feature>
<evidence type="ECO:0000313" key="7">
    <source>
        <dbReference type="Proteomes" id="UP000003527"/>
    </source>
</evidence>
<dbReference type="PANTHER" id="PTHR37299:SF1">
    <property type="entry name" value="STAGE 0 SPORULATION PROTEIN A HOMOLOG"/>
    <property type="match status" value="1"/>
</dbReference>
<evidence type="ECO:0000256" key="1">
    <source>
        <dbReference type="ARBA" id="ARBA00018672"/>
    </source>
</evidence>
<dbReference type="AlphaFoldDB" id="G9WUD2"/>
<dbReference type="Gene3D" id="2.40.50.1020">
    <property type="entry name" value="LytTr DNA-binding domain"/>
    <property type="match status" value="1"/>
</dbReference>
<dbReference type="SMART" id="SM00850">
    <property type="entry name" value="LytTR"/>
    <property type="match status" value="1"/>
</dbReference>
<dbReference type="Proteomes" id="UP000003527">
    <property type="component" value="Unassembled WGS sequence"/>
</dbReference>
<reference evidence="6 7" key="1">
    <citation type="submission" date="2011-08" db="EMBL/GenBank/DDBJ databases">
        <title>The Genome Sequence of Oribacterium sp. ACB7.</title>
        <authorList>
            <consortium name="The Broad Institute Genome Sequencing Platform"/>
            <person name="Earl A."/>
            <person name="Ward D."/>
            <person name="Feldgarden M."/>
            <person name="Gevers D."/>
            <person name="Sizova M."/>
            <person name="Hazen A."/>
            <person name="Epstein S."/>
            <person name="Young S.K."/>
            <person name="Zeng Q."/>
            <person name="Gargeya S."/>
            <person name="Fitzgerald M."/>
            <person name="Haas B."/>
            <person name="Abouelleil A."/>
            <person name="Alvarado L."/>
            <person name="Arachchi H.M."/>
            <person name="Berlin A."/>
            <person name="Brown A."/>
            <person name="Chapman S.B."/>
            <person name="Chen Z."/>
            <person name="Dunbar C."/>
            <person name="Freedman E."/>
            <person name="Gearin G."/>
            <person name="Gellesch M."/>
            <person name="Goldberg J."/>
            <person name="Griggs A."/>
            <person name="Gujja S."/>
            <person name="Heiman D."/>
            <person name="Howarth C."/>
            <person name="Larson L."/>
            <person name="Lui A."/>
            <person name="MacDonald P.J.P."/>
            <person name="Montmayeur A."/>
            <person name="Murphy C."/>
            <person name="Neiman D."/>
            <person name="Pearson M."/>
            <person name="Priest M."/>
            <person name="Roberts A."/>
            <person name="Saif S."/>
            <person name="Shea T."/>
            <person name="Shenoy N."/>
            <person name="Sisk P."/>
            <person name="Stolte C."/>
            <person name="Sykes S."/>
            <person name="Wortman J."/>
            <person name="Nusbaum C."/>
            <person name="Birren B."/>
        </authorList>
    </citation>
    <scope>NUCLEOTIDE SEQUENCE [LARGE SCALE GENOMIC DNA]</scope>
    <source>
        <strain evidence="6 7">ACB7</strain>
    </source>
</reference>
<proteinExistence type="predicted"/>
<dbReference type="HOGENOM" id="CLU_000445_14_2_9"/>
<dbReference type="InterPro" id="IPR001789">
    <property type="entry name" value="Sig_transdc_resp-reg_receiver"/>
</dbReference>
<protein>
    <recommendedName>
        <fullName evidence="1">Stage 0 sporulation protein A homolog</fullName>
    </recommendedName>
</protein>
<feature type="domain" description="HTH LytTR-type" evidence="5">
    <location>
        <begin position="146"/>
        <end position="232"/>
    </location>
</feature>
<dbReference type="InterPro" id="IPR011006">
    <property type="entry name" value="CheY-like_superfamily"/>
</dbReference>
<evidence type="ECO:0000259" key="5">
    <source>
        <dbReference type="PROSITE" id="PS50930"/>
    </source>
</evidence>
<dbReference type="GO" id="GO:0000156">
    <property type="term" value="F:phosphorelay response regulator activity"/>
    <property type="evidence" value="ECO:0007669"/>
    <property type="project" value="InterPro"/>
</dbReference>
<dbReference type="PROSITE" id="PS50110">
    <property type="entry name" value="RESPONSE_REGULATORY"/>
    <property type="match status" value="1"/>
</dbReference>
<dbReference type="RefSeq" id="WP_009536517.1">
    <property type="nucleotide sequence ID" value="NZ_JH414504.1"/>
</dbReference>
<dbReference type="EMBL" id="AFZD01000016">
    <property type="protein sequence ID" value="EHL12335.1"/>
    <property type="molecule type" value="Genomic_DNA"/>
</dbReference>
<evidence type="ECO:0000259" key="4">
    <source>
        <dbReference type="PROSITE" id="PS50110"/>
    </source>
</evidence>
<gene>
    <name evidence="6" type="ORF">HMPREF9624_00642</name>
</gene>
<keyword evidence="3" id="KW-0597">Phosphoprotein</keyword>
<dbReference type="Gene3D" id="3.40.50.2300">
    <property type="match status" value="1"/>
</dbReference>
<name>G9WUD2_9FIRM</name>
<dbReference type="Pfam" id="PF04397">
    <property type="entry name" value="LytTR"/>
    <property type="match status" value="1"/>
</dbReference>
<dbReference type="PANTHER" id="PTHR37299">
    <property type="entry name" value="TRANSCRIPTIONAL REGULATOR-RELATED"/>
    <property type="match status" value="1"/>
</dbReference>
<organism evidence="6 7">
    <name type="scientific">Oribacterium asaccharolyticum ACB7</name>
    <dbReference type="NCBI Taxonomy" id="796944"/>
    <lineage>
        <taxon>Bacteria</taxon>
        <taxon>Bacillati</taxon>
        <taxon>Bacillota</taxon>
        <taxon>Clostridia</taxon>
        <taxon>Lachnospirales</taxon>
        <taxon>Lachnospiraceae</taxon>
        <taxon>Oribacterium</taxon>
    </lineage>
</organism>
<sequence>MDRLKIVVCDDEIVQQKLMKALLEKYLLENEMQAELKFYPSGQSCLQDSREILDADIFLLDIFMPELNGIDIARELKDLGTNGKIIFITGGNDYITEAFEIHAFSYIQKPVEYEKFAKVMNAVVHCLEKARYIDIIADREKRRVYLADILYVETLGRRLVIYTKDEELETYLSVKNFMDEYGGNEFLQISRYAAVSKSRIQRIVGRSLYLMNGKELLVSEKYLPTTKKLHIEYIHTKKVANV</sequence>
<evidence type="ECO:0000256" key="3">
    <source>
        <dbReference type="PROSITE-ProRule" id="PRU00169"/>
    </source>
</evidence>
<evidence type="ECO:0000256" key="2">
    <source>
        <dbReference type="ARBA" id="ARBA00024867"/>
    </source>
</evidence>
<comment type="function">
    <text evidence="2">May play the central regulatory role in sporulation. It may be an element of the effector pathway responsible for the activation of sporulation genes in response to nutritional stress. Spo0A may act in concert with spo0H (a sigma factor) to control the expression of some genes that are critical to the sporulation process.</text>
</comment>
<comment type="caution">
    <text evidence="6">The sequence shown here is derived from an EMBL/GenBank/DDBJ whole genome shotgun (WGS) entry which is preliminary data.</text>
</comment>
<keyword evidence="7" id="KW-1185">Reference proteome</keyword>
<dbReference type="PATRIC" id="fig|796944.3.peg.1355"/>
<dbReference type="SUPFAM" id="SSF52172">
    <property type="entry name" value="CheY-like"/>
    <property type="match status" value="1"/>
</dbReference>
<dbReference type="InterPro" id="IPR046947">
    <property type="entry name" value="LytR-like"/>
</dbReference>